<comment type="similarity">
    <text evidence="1">Belongs to the bystin family.</text>
</comment>
<feature type="compositionally biased region" description="Basic residues" evidence="2">
    <location>
        <begin position="28"/>
        <end position="38"/>
    </location>
</feature>
<gene>
    <name evidence="4" type="primary">LOC108733731</name>
</gene>
<dbReference type="KEGG" id="apln:108733731"/>
<name>A0A1W4W8Y5_AGRPL</name>
<dbReference type="Proteomes" id="UP000192223">
    <property type="component" value="Unplaced"/>
</dbReference>
<dbReference type="GO" id="GO:0030515">
    <property type="term" value="F:snoRNA binding"/>
    <property type="evidence" value="ECO:0007669"/>
    <property type="project" value="TreeGrafter"/>
</dbReference>
<dbReference type="GO" id="GO:0030688">
    <property type="term" value="C:preribosome, small subunit precursor"/>
    <property type="evidence" value="ECO:0007669"/>
    <property type="project" value="TreeGrafter"/>
</dbReference>
<dbReference type="PANTHER" id="PTHR12821">
    <property type="entry name" value="BYSTIN"/>
    <property type="match status" value="1"/>
</dbReference>
<dbReference type="Pfam" id="PF05291">
    <property type="entry name" value="Bystin"/>
    <property type="match status" value="1"/>
</dbReference>
<feature type="region of interest" description="Disordered" evidence="2">
    <location>
        <begin position="1"/>
        <end position="102"/>
    </location>
</feature>
<organism evidence="3 4">
    <name type="scientific">Agrilus planipennis</name>
    <name type="common">Emerald ash borer</name>
    <name type="synonym">Agrilus marcopoli</name>
    <dbReference type="NCBI Taxonomy" id="224129"/>
    <lineage>
        <taxon>Eukaryota</taxon>
        <taxon>Metazoa</taxon>
        <taxon>Ecdysozoa</taxon>
        <taxon>Arthropoda</taxon>
        <taxon>Hexapoda</taxon>
        <taxon>Insecta</taxon>
        <taxon>Pterygota</taxon>
        <taxon>Neoptera</taxon>
        <taxon>Endopterygota</taxon>
        <taxon>Coleoptera</taxon>
        <taxon>Polyphaga</taxon>
        <taxon>Elateriformia</taxon>
        <taxon>Buprestoidea</taxon>
        <taxon>Buprestidae</taxon>
        <taxon>Agrilinae</taxon>
        <taxon>Agrilus</taxon>
    </lineage>
</organism>
<feature type="compositionally biased region" description="Acidic residues" evidence="2">
    <location>
        <begin position="89"/>
        <end position="101"/>
    </location>
</feature>
<protein>
    <submittedName>
        <fullName evidence="4">Bystin</fullName>
    </submittedName>
</protein>
<dbReference type="FunCoup" id="A0A1W4W8Y5">
    <property type="interactions" value="1086"/>
</dbReference>
<keyword evidence="3" id="KW-1185">Reference proteome</keyword>
<dbReference type="OrthoDB" id="2192561at2759"/>
<evidence type="ECO:0000313" key="4">
    <source>
        <dbReference type="RefSeq" id="XP_018320524.1"/>
    </source>
</evidence>
<dbReference type="PANTHER" id="PTHR12821:SF0">
    <property type="entry name" value="BYSTIN"/>
    <property type="match status" value="1"/>
</dbReference>
<dbReference type="InParanoid" id="A0A1W4W8Y5"/>
<sequence length="424" mass="49591">MGKGRKLKLSQVEKKRPLEDDISDAKFAKSKNRNKIRQRKDDDEEYVDSSLSRKILSAARQQQREVEEEFPTLDESLQHKPKRTKLDEDTSEESESDEDTLEHEPYYENIEINEEDERAIDIFMRRDGKTGRTLADIIKDKITEKQTEIETKFSDVGSLQIQDIDPRVKELYEGVKQVLQKYRSGKLPKAFKLIPKLRNWEQILYITDPTCWSAASMYQATRIFASNLKDNMAQRFYNLVLLPRVRDDIAEYKRLNFHLYQALRKALYKPGGFMKGILLPLLESGTCTLREAIIVGSVIAKNSIPVLHASAAMLRIAEMEYTGANSILLRIFYDKKYALPYRVIDGSVFHFLRFEYDKREMPVLWHQALLTFTQRYNSFISNEQKEALLELIKKQSHPLITPEIRRELQKITIEQPESLQMVTE</sequence>
<dbReference type="GO" id="GO:0005730">
    <property type="term" value="C:nucleolus"/>
    <property type="evidence" value="ECO:0007669"/>
    <property type="project" value="TreeGrafter"/>
</dbReference>
<dbReference type="GO" id="GO:0006364">
    <property type="term" value="P:rRNA processing"/>
    <property type="evidence" value="ECO:0007669"/>
    <property type="project" value="TreeGrafter"/>
</dbReference>
<proteinExistence type="inferred from homology"/>
<accession>A0A1W4W8Y5</accession>
<dbReference type="RefSeq" id="XP_018320524.1">
    <property type="nucleotide sequence ID" value="XM_018465022.2"/>
</dbReference>
<dbReference type="InterPro" id="IPR007955">
    <property type="entry name" value="Bystin"/>
</dbReference>
<reference evidence="4" key="1">
    <citation type="submission" date="2025-08" db="UniProtKB">
        <authorList>
            <consortium name="RefSeq"/>
        </authorList>
    </citation>
    <scope>IDENTIFICATION</scope>
    <source>
        <tissue evidence="4">Entire body</tissue>
    </source>
</reference>
<dbReference type="GO" id="GO:0005737">
    <property type="term" value="C:cytoplasm"/>
    <property type="evidence" value="ECO:0007669"/>
    <property type="project" value="TreeGrafter"/>
</dbReference>
<dbReference type="AlphaFoldDB" id="A0A1W4W8Y5"/>
<feature type="compositionally biased region" description="Basic and acidic residues" evidence="2">
    <location>
        <begin position="11"/>
        <end position="27"/>
    </location>
</feature>
<evidence type="ECO:0000256" key="2">
    <source>
        <dbReference type="SAM" id="MobiDB-lite"/>
    </source>
</evidence>
<dbReference type="STRING" id="224129.A0A1W4W8Y5"/>
<evidence type="ECO:0000313" key="3">
    <source>
        <dbReference type="Proteomes" id="UP000192223"/>
    </source>
</evidence>
<dbReference type="GeneID" id="108733731"/>
<evidence type="ECO:0000256" key="1">
    <source>
        <dbReference type="ARBA" id="ARBA00007114"/>
    </source>
</evidence>